<dbReference type="InterPro" id="IPR013324">
    <property type="entry name" value="RNA_pol_sigma_r3/r4-like"/>
</dbReference>
<keyword evidence="7" id="KW-1185">Reference proteome</keyword>
<dbReference type="EC" id="2.7.7.6" evidence="6"/>
<dbReference type="SUPFAM" id="SSF88659">
    <property type="entry name" value="Sigma3 and sigma4 domains of RNA polymerase sigma factors"/>
    <property type="match status" value="1"/>
</dbReference>
<keyword evidence="2" id="KW-0805">Transcription regulation</keyword>
<dbReference type="OrthoDB" id="9783733at2"/>
<dbReference type="NCBIfam" id="NF006550">
    <property type="entry name" value="PRK09047.1"/>
    <property type="match status" value="1"/>
</dbReference>
<dbReference type="SUPFAM" id="SSF88946">
    <property type="entry name" value="Sigma2 domain of RNA polymerase sigma factors"/>
    <property type="match status" value="1"/>
</dbReference>
<dbReference type="PANTHER" id="PTHR43133:SF64">
    <property type="entry name" value="ECF SIGMA FACTOR"/>
    <property type="match status" value="1"/>
</dbReference>
<evidence type="ECO:0000256" key="2">
    <source>
        <dbReference type="ARBA" id="ARBA00023015"/>
    </source>
</evidence>
<accession>A0A5C5U699</accession>
<comment type="similarity">
    <text evidence="1">Belongs to the sigma-70 factor family. ECF subfamily.</text>
</comment>
<dbReference type="GO" id="GO:0006352">
    <property type="term" value="P:DNA-templated transcription initiation"/>
    <property type="evidence" value="ECO:0007669"/>
    <property type="project" value="InterPro"/>
</dbReference>
<sequence>MGQARAGLAGSTVAAAVRLAPVEMHDPARETPATLEQFLAAVSARAFRFAELGLRHREDALDAVQDAMAKMLAYRDRPPGEWTPLFWAVLRSRIIDLQRRRSFRLKWLSDARDEDGGEIDWADESTPDPARAHDGREAWARLAGALRELPARQREAFTLRVLEDMDVETTAKIMGCSEGSVKTHLFRAREALQKQLEEFR</sequence>
<evidence type="ECO:0000256" key="3">
    <source>
        <dbReference type="ARBA" id="ARBA00023082"/>
    </source>
</evidence>
<dbReference type="AlphaFoldDB" id="A0A5C5U699"/>
<dbReference type="InterPro" id="IPR014284">
    <property type="entry name" value="RNA_pol_sigma-70_dom"/>
</dbReference>
<dbReference type="GO" id="GO:0003899">
    <property type="term" value="F:DNA-directed RNA polymerase activity"/>
    <property type="evidence" value="ECO:0007669"/>
    <property type="project" value="UniProtKB-EC"/>
</dbReference>
<dbReference type="GO" id="GO:0016987">
    <property type="term" value="F:sigma factor activity"/>
    <property type="evidence" value="ECO:0007669"/>
    <property type="project" value="UniProtKB-KW"/>
</dbReference>
<dbReference type="GO" id="GO:0003677">
    <property type="term" value="F:DNA binding"/>
    <property type="evidence" value="ECO:0007669"/>
    <property type="project" value="InterPro"/>
</dbReference>
<dbReference type="InterPro" id="IPR039425">
    <property type="entry name" value="RNA_pol_sigma-70-like"/>
</dbReference>
<evidence type="ECO:0000256" key="1">
    <source>
        <dbReference type="ARBA" id="ARBA00010641"/>
    </source>
</evidence>
<dbReference type="CDD" id="cd06171">
    <property type="entry name" value="Sigma70_r4"/>
    <property type="match status" value="1"/>
</dbReference>
<organism evidence="6 7">
    <name type="scientific">Luteimonas wenzhouensis</name>
    <dbReference type="NCBI Taxonomy" id="2599615"/>
    <lineage>
        <taxon>Bacteria</taxon>
        <taxon>Pseudomonadati</taxon>
        <taxon>Pseudomonadota</taxon>
        <taxon>Gammaproteobacteria</taxon>
        <taxon>Lysobacterales</taxon>
        <taxon>Lysobacteraceae</taxon>
        <taxon>Luteimonas</taxon>
    </lineage>
</organism>
<reference evidence="6 7" key="1">
    <citation type="submission" date="2019-07" db="EMBL/GenBank/DDBJ databases">
        <title>Luteimonas sp. YD-1 nov., isolated from acidic soil.</title>
        <authorList>
            <person name="Zhou J."/>
        </authorList>
    </citation>
    <scope>NUCLEOTIDE SEQUENCE [LARGE SCALE GENOMIC DNA]</scope>
    <source>
        <strain evidence="6 7">YD-1</strain>
    </source>
</reference>
<evidence type="ECO:0000256" key="4">
    <source>
        <dbReference type="ARBA" id="ARBA00023163"/>
    </source>
</evidence>
<proteinExistence type="inferred from homology"/>
<keyword evidence="6" id="KW-0808">Transferase</keyword>
<dbReference type="EMBL" id="VOHE01000001">
    <property type="protein sequence ID" value="TWT21941.1"/>
    <property type="molecule type" value="Genomic_DNA"/>
</dbReference>
<dbReference type="Gene3D" id="1.10.10.10">
    <property type="entry name" value="Winged helix-like DNA-binding domain superfamily/Winged helix DNA-binding domain"/>
    <property type="match status" value="1"/>
</dbReference>
<name>A0A5C5U699_9GAMM</name>
<dbReference type="Pfam" id="PF08281">
    <property type="entry name" value="Sigma70_r4_2"/>
    <property type="match status" value="1"/>
</dbReference>
<protein>
    <submittedName>
        <fullName evidence="6">RNA polymerase sigma factor</fullName>
        <ecNumber evidence="6">2.7.7.6</ecNumber>
    </submittedName>
</protein>
<keyword evidence="3" id="KW-0731">Sigma factor</keyword>
<keyword evidence="4" id="KW-0804">Transcription</keyword>
<dbReference type="Gene3D" id="1.10.1740.10">
    <property type="match status" value="1"/>
</dbReference>
<dbReference type="Proteomes" id="UP000315949">
    <property type="component" value="Unassembled WGS sequence"/>
</dbReference>
<evidence type="ECO:0000259" key="5">
    <source>
        <dbReference type="Pfam" id="PF08281"/>
    </source>
</evidence>
<dbReference type="NCBIfam" id="TIGR02937">
    <property type="entry name" value="sigma70-ECF"/>
    <property type="match status" value="1"/>
</dbReference>
<feature type="domain" description="RNA polymerase sigma factor 70 region 4 type 2" evidence="5">
    <location>
        <begin position="141"/>
        <end position="192"/>
    </location>
</feature>
<dbReference type="InterPro" id="IPR036388">
    <property type="entry name" value="WH-like_DNA-bd_sf"/>
</dbReference>
<gene>
    <name evidence="6" type="ORF">FQY79_02110</name>
</gene>
<comment type="caution">
    <text evidence="6">The sequence shown here is derived from an EMBL/GenBank/DDBJ whole genome shotgun (WGS) entry which is preliminary data.</text>
</comment>
<dbReference type="InterPro" id="IPR013249">
    <property type="entry name" value="RNA_pol_sigma70_r4_t2"/>
</dbReference>
<evidence type="ECO:0000313" key="7">
    <source>
        <dbReference type="Proteomes" id="UP000315949"/>
    </source>
</evidence>
<keyword evidence="6" id="KW-0548">Nucleotidyltransferase</keyword>
<dbReference type="InterPro" id="IPR013325">
    <property type="entry name" value="RNA_pol_sigma_r2"/>
</dbReference>
<evidence type="ECO:0000313" key="6">
    <source>
        <dbReference type="EMBL" id="TWT21941.1"/>
    </source>
</evidence>
<dbReference type="PANTHER" id="PTHR43133">
    <property type="entry name" value="RNA POLYMERASE ECF-TYPE SIGMA FACTO"/>
    <property type="match status" value="1"/>
</dbReference>